<proteinExistence type="inferred from homology"/>
<dbReference type="SUPFAM" id="SSF53335">
    <property type="entry name" value="S-adenosyl-L-methionine-dependent methyltransferases"/>
    <property type="match status" value="1"/>
</dbReference>
<evidence type="ECO:0000313" key="5">
    <source>
        <dbReference type="EMBL" id="JAP84276.1"/>
    </source>
</evidence>
<feature type="binding site" evidence="4">
    <location>
        <position position="139"/>
    </location>
    <ligand>
        <name>S-adenosyl-L-methionine</name>
        <dbReference type="ChEBI" id="CHEBI:59789"/>
    </ligand>
</feature>
<dbReference type="Gene3D" id="3.40.50.150">
    <property type="entry name" value="Vaccinia Virus protein VP39"/>
    <property type="match status" value="1"/>
</dbReference>
<keyword evidence="1 4" id="KW-0489">Methyltransferase</keyword>
<evidence type="ECO:0000256" key="4">
    <source>
        <dbReference type="HAMAP-Rule" id="MF_03044"/>
    </source>
</evidence>
<keyword evidence="2 4" id="KW-0808">Transferase</keyword>
<reference evidence="5" key="1">
    <citation type="journal article" date="2016" name="Ticks Tick Borne Dis.">
        <title>De novo assembly and annotation of the salivary gland transcriptome of Rhipicephalus appendiculatus male and female ticks during blood feeding.</title>
        <authorList>
            <person name="de Castro M.H."/>
            <person name="de Klerk D."/>
            <person name="Pienaar R."/>
            <person name="Latif A.A."/>
            <person name="Rees D.J."/>
            <person name="Mans B.J."/>
        </authorList>
    </citation>
    <scope>NUCLEOTIDE SEQUENCE</scope>
    <source>
        <tissue evidence="5">Salivary glands</tissue>
    </source>
</reference>
<evidence type="ECO:0000256" key="3">
    <source>
        <dbReference type="ARBA" id="ARBA00022691"/>
    </source>
</evidence>
<dbReference type="EMBL" id="GEDV01004281">
    <property type="protein sequence ID" value="JAP84276.1"/>
    <property type="molecule type" value="Transcribed_RNA"/>
</dbReference>
<evidence type="ECO:0000256" key="2">
    <source>
        <dbReference type="ARBA" id="ARBA00022679"/>
    </source>
</evidence>
<comment type="function">
    <text evidence="4">S-adenosyl-L-methionine-binding protein that acts as an inhibitor of mTORC1 signaling. Acts as a sensor of S-adenosyl-L-methionine to signal methionine sufficiency to mTORC1. Probably also acts as a S-adenosyl-L-methionine-dependent methyltransferase.</text>
</comment>
<dbReference type="EC" id="2.1.1.-" evidence="4"/>
<dbReference type="HAMAP" id="MF_03044">
    <property type="entry name" value="BMT2"/>
    <property type="match status" value="1"/>
</dbReference>
<sequence length="474" mass="53487">MTREEHQELVAVIRGVHEKLRLDYQTNGDGDHVWRDHCEDVKTRSKYAESMLQLATTIWPYKDRIEWCHHTMREYFFGGGLERSLQRHYRKMGLQCPESIVKQAREDLGLAEEKMRLLDVGSCYNPFSAYSDIDAVAIDLTPATEDVIECDFLKLKITPGAAEKPEGSLKTPLEALPESSFQAVVFCLVLEYLPSCAQRWSFCCKAASLLKPNGLLFIVTPDSKHQQRNAAMIASWRKALEHIGLLRVRYEKRQHLHCMAFRKELRRTDKRCDPRIAEHGTIVTKELICVGEGCSSYLRNVKDSSDRPIVGSEKCFATQVTSVASYSRSSMAKHHHKISGVEYGKGCDEHPSSNATESSTSVLETFGEHTDKNSRKPGLLTTIPLASNIGMRCQSDAKDKVDECLADSAKLQINSIYGSDVEAEDDSIAQLMYIPQDSRDYVAFFTRNTVEERTSAEDISLKDGFLELPDLDDA</sequence>
<accession>A0A131Z1D8</accession>
<protein>
    <recommendedName>
        <fullName evidence="4">S-adenosylmethionine sensor upstream of mTORC1</fullName>
    </recommendedName>
    <alternativeName>
        <fullName evidence="4">Probable methyltransferase BMT2 homolog</fullName>
        <ecNumber evidence="4">2.1.1.-</ecNumber>
    </alternativeName>
</protein>
<dbReference type="GO" id="GO:1904262">
    <property type="term" value="P:negative regulation of TORC1 signaling"/>
    <property type="evidence" value="ECO:0007669"/>
    <property type="project" value="TreeGrafter"/>
</dbReference>
<dbReference type="GO" id="GO:0032259">
    <property type="term" value="P:methylation"/>
    <property type="evidence" value="ECO:0007669"/>
    <property type="project" value="UniProtKB-KW"/>
</dbReference>
<feature type="binding site" evidence="4">
    <location>
        <position position="121"/>
    </location>
    <ligand>
        <name>S-adenosyl-L-methionine</name>
        <dbReference type="ChEBI" id="CHEBI:59789"/>
    </ligand>
</feature>
<dbReference type="PANTHER" id="PTHR21008">
    <property type="entry name" value="S-ADENOSYLMETHIONINE SENSOR UPSTREAM OF MTORC1-RELATED"/>
    <property type="match status" value="1"/>
</dbReference>
<evidence type="ECO:0000256" key="1">
    <source>
        <dbReference type="ARBA" id="ARBA00022603"/>
    </source>
</evidence>
<dbReference type="GO" id="GO:0008168">
    <property type="term" value="F:methyltransferase activity"/>
    <property type="evidence" value="ECO:0007669"/>
    <property type="project" value="UniProtKB-UniRule"/>
</dbReference>
<comment type="similarity">
    <text evidence="4">Belongs to the BMT2 family.</text>
</comment>
<dbReference type="AlphaFoldDB" id="A0A131Z1D8"/>
<organism evidence="5">
    <name type="scientific">Rhipicephalus appendiculatus</name>
    <name type="common">Brown ear tick</name>
    <dbReference type="NCBI Taxonomy" id="34631"/>
    <lineage>
        <taxon>Eukaryota</taxon>
        <taxon>Metazoa</taxon>
        <taxon>Ecdysozoa</taxon>
        <taxon>Arthropoda</taxon>
        <taxon>Chelicerata</taxon>
        <taxon>Arachnida</taxon>
        <taxon>Acari</taxon>
        <taxon>Parasitiformes</taxon>
        <taxon>Ixodida</taxon>
        <taxon>Ixodoidea</taxon>
        <taxon>Ixodidae</taxon>
        <taxon>Rhipicephalinae</taxon>
        <taxon>Rhipicephalus</taxon>
        <taxon>Rhipicephalus</taxon>
    </lineage>
</organism>
<keyword evidence="3 4" id="KW-0949">S-adenosyl-L-methionine</keyword>
<name>A0A131Z1D8_RHIAP</name>
<dbReference type="Pfam" id="PF11968">
    <property type="entry name" value="Bmt2"/>
    <property type="match status" value="1"/>
</dbReference>
<dbReference type="InterPro" id="IPR029063">
    <property type="entry name" value="SAM-dependent_MTases_sf"/>
</dbReference>
<dbReference type="InterPro" id="IPR021867">
    <property type="entry name" value="Bmt2/SAMTOR"/>
</dbReference>
<dbReference type="PANTHER" id="PTHR21008:SF0">
    <property type="entry name" value="S-ADENOSYLMETHIONINE SENSOR UPSTREAM OF MTORC1"/>
    <property type="match status" value="1"/>
</dbReference>